<proteinExistence type="predicted"/>
<accession>A0A7L6N4Q1</accession>
<evidence type="ECO:0000256" key="3">
    <source>
        <dbReference type="ARBA" id="ARBA00022842"/>
    </source>
</evidence>
<gene>
    <name evidence="7" type="ORF">HF295_06630</name>
</gene>
<feature type="binding site" evidence="5">
    <location>
        <position position="150"/>
    </location>
    <ligand>
        <name>Mg(2+)</name>
        <dbReference type="ChEBI" id="CHEBI:18420"/>
    </ligand>
</feature>
<dbReference type="SUPFAM" id="SSF51621">
    <property type="entry name" value="Phosphoenolpyruvate/pyruvate domain"/>
    <property type="match status" value="1"/>
</dbReference>
<feature type="binding site" evidence="4">
    <location>
        <position position="124"/>
    </location>
    <ligand>
        <name>substrate</name>
    </ligand>
</feature>
<dbReference type="KEGG" id="tbk:HF295_06630"/>
<dbReference type="InterPro" id="IPR005000">
    <property type="entry name" value="Aldolase/citrate-lyase_domain"/>
</dbReference>
<dbReference type="PIRSF" id="PIRSF015582">
    <property type="entry name" value="Cit_lyase_B"/>
    <property type="match status" value="1"/>
</dbReference>
<name>A0A7L6N4Q1_9MOLU</name>
<dbReference type="Gene3D" id="3.20.20.60">
    <property type="entry name" value="Phosphoenolpyruvate-binding domains"/>
    <property type="match status" value="1"/>
</dbReference>
<feature type="domain" description="HpcH/HpaI aldolase/citrate lyase" evidence="6">
    <location>
        <begin position="3"/>
        <end position="218"/>
    </location>
</feature>
<dbReference type="RefSeq" id="WP_312031384.1">
    <property type="nucleotide sequence ID" value="NZ_CP051151.1"/>
</dbReference>
<dbReference type="GO" id="GO:0016829">
    <property type="term" value="F:lyase activity"/>
    <property type="evidence" value="ECO:0007669"/>
    <property type="project" value="UniProtKB-KW"/>
</dbReference>
<dbReference type="InterPro" id="IPR015813">
    <property type="entry name" value="Pyrv/PenolPyrv_kinase-like_dom"/>
</dbReference>
<dbReference type="EMBL" id="CP051151">
    <property type="protein sequence ID" value="QLY40541.1"/>
    <property type="molecule type" value="Genomic_DNA"/>
</dbReference>
<comment type="cofactor">
    <cofactor evidence="1">
        <name>Mg(2+)</name>
        <dbReference type="ChEBI" id="CHEBI:18420"/>
    </cofactor>
</comment>
<keyword evidence="2 5" id="KW-0479">Metal-binding</keyword>
<protein>
    <submittedName>
        <fullName evidence="7">CoA ester lyase</fullName>
    </submittedName>
</protein>
<reference evidence="7 8" key="1">
    <citation type="submission" date="2020-04" db="EMBL/GenBank/DDBJ databases">
        <authorList>
            <person name="Zheng R.K."/>
            <person name="Sun C.M."/>
        </authorList>
    </citation>
    <scope>NUCLEOTIDE SEQUENCE [LARGE SCALE GENOMIC DNA]</scope>
    <source>
        <strain evidence="8">zrk29</strain>
    </source>
</reference>
<dbReference type="InterPro" id="IPR040442">
    <property type="entry name" value="Pyrv_kinase-like_dom_sf"/>
</dbReference>
<keyword evidence="3 5" id="KW-0460">Magnesium</keyword>
<evidence type="ECO:0000313" key="8">
    <source>
        <dbReference type="Proteomes" id="UP000512167"/>
    </source>
</evidence>
<keyword evidence="8" id="KW-1185">Reference proteome</keyword>
<dbReference type="PANTHER" id="PTHR32308">
    <property type="entry name" value="LYASE BETA SUBUNIT, PUTATIVE (AFU_ORTHOLOGUE AFUA_4G13030)-RELATED"/>
    <property type="match status" value="1"/>
</dbReference>
<dbReference type="AlphaFoldDB" id="A0A7L6N4Q1"/>
<dbReference type="Proteomes" id="UP000512167">
    <property type="component" value="Chromosome"/>
</dbReference>
<feature type="binding site" evidence="4">
    <location>
        <position position="64"/>
    </location>
    <ligand>
        <name>substrate</name>
    </ligand>
</feature>
<dbReference type="InterPro" id="IPR011206">
    <property type="entry name" value="Citrate_lyase_beta/mcl1/mcl2"/>
</dbReference>
<dbReference type="PANTHER" id="PTHR32308:SF0">
    <property type="entry name" value="HPCH_HPAI ALDOLASE_CITRATE LYASE DOMAIN-CONTAINING PROTEIN"/>
    <property type="match status" value="1"/>
</dbReference>
<evidence type="ECO:0000256" key="1">
    <source>
        <dbReference type="ARBA" id="ARBA00001946"/>
    </source>
</evidence>
<dbReference type="Pfam" id="PF03328">
    <property type="entry name" value="HpcH_HpaI"/>
    <property type="match status" value="1"/>
</dbReference>
<feature type="binding site" evidence="5">
    <location>
        <position position="124"/>
    </location>
    <ligand>
        <name>Mg(2+)</name>
        <dbReference type="ChEBI" id="CHEBI:18420"/>
    </ligand>
</feature>
<sequence>MFRSLLFIPGNNPSMLQNADIFMSDGIIFDLEDAVSVSEKDNARNLVETYLLTTKSLPKQIVLRVNPVNTEYIQDDLKLLLSKKIDYILLPKSNMISLFVLDKLLSNFEKKYELKQTKVICLIEETKAVLEVNELAKHSRVEALLLGAEDLTNELEIERSIKGDEIQFARSQVIYAAIANKIIPIDTPFTDISDTEGLEWDCQNAQSLGMKAKTAIHPNQLEKINEIFSPSTKMIEWAKGVVDLAEKSGKGVFQFKGKMVDKPVIDKAYKILEKAKFFDLL</sequence>
<keyword evidence="7" id="KW-0456">Lyase</keyword>
<evidence type="ECO:0000256" key="4">
    <source>
        <dbReference type="PIRSR" id="PIRSR015582-1"/>
    </source>
</evidence>
<evidence type="ECO:0000256" key="2">
    <source>
        <dbReference type="ARBA" id="ARBA00022723"/>
    </source>
</evidence>
<dbReference type="GO" id="GO:0000287">
    <property type="term" value="F:magnesium ion binding"/>
    <property type="evidence" value="ECO:0007669"/>
    <property type="project" value="TreeGrafter"/>
</dbReference>
<evidence type="ECO:0000313" key="7">
    <source>
        <dbReference type="EMBL" id="QLY40541.1"/>
    </source>
</evidence>
<dbReference type="GO" id="GO:0006107">
    <property type="term" value="P:oxaloacetate metabolic process"/>
    <property type="evidence" value="ECO:0007669"/>
    <property type="project" value="TreeGrafter"/>
</dbReference>
<organism evidence="7 8">
    <name type="scientific">Hujiaoplasma nucleasis</name>
    <dbReference type="NCBI Taxonomy" id="2725268"/>
    <lineage>
        <taxon>Bacteria</taxon>
        <taxon>Bacillati</taxon>
        <taxon>Mycoplasmatota</taxon>
        <taxon>Mollicutes</taxon>
        <taxon>Candidatus Izemoplasmatales</taxon>
        <taxon>Hujiaoplasmataceae</taxon>
        <taxon>Hujiaoplasma</taxon>
    </lineage>
</organism>
<evidence type="ECO:0000256" key="5">
    <source>
        <dbReference type="PIRSR" id="PIRSR015582-2"/>
    </source>
</evidence>
<evidence type="ECO:0000259" key="6">
    <source>
        <dbReference type="Pfam" id="PF03328"/>
    </source>
</evidence>